<dbReference type="InterPro" id="IPR021878">
    <property type="entry name" value="TgpA_N"/>
</dbReference>
<dbReference type="EMBL" id="SOHQ01000030">
    <property type="protein sequence ID" value="TFD77810.1"/>
    <property type="molecule type" value="Genomic_DNA"/>
</dbReference>
<feature type="domain" description="Transglutaminase-like" evidence="1">
    <location>
        <begin position="506"/>
        <end position="578"/>
    </location>
</feature>
<sequence>MSVPERAAAGTGESPRRTARAWVRPRRRLVAGHTLALLLATIAASVTLWPVYQSRHFVVAVLGAFVVGALIAVGGAFFRWQAWIVMLATLAGFLLVGVPLAVPGRAVAGIWPSAVGLVELLAASALSWKQLVTIVLPVGSYQTLLVPVLILVLVSTVAGLSTALRSRVPERAVLAPALFFLAGIVLGPTAPFSPVLSSLGFFAVVLGWLLWMRRNRRASNRGFSGQGRQTRHEHRSGARTMMSAAALIMVAVSVGTVAAIAAPATTERDVLRARVQQPFNPQDYASPLSEFRSYLQPALADETLFEVTGLPRDGRLRLATLDGYDGIVYSAGNAVTRSAAGSFTRLPYRLDQSQVAGEPTVLSVTVDGYTGRWVPGIGQLEQIEFGGATALTRSDAFFYNDIGASAAVLTGLIRGDSYRSESVTPPRVSDLSALRPGSAVQPPVGVVPDGLVLALDGYISADAAPGAQLQQALDGLASDGYVSHGLGADEPLSRSGHGADRITQLFTDVPMLGDEEQYAVAAALMARQIGFPARVVVGFAPQTDAGGSDAVRVTGSDASAWLEVQSSTDNWVTIDPTPTVRDIPANQPDEPTVVSRPQSVLPPPVVDTPQQRDPAPAERAVEEPVVPLSPLLAFLLAAAVATGWTVLGLLVVLSPVLFVVAAKARRRRLRRTGPTPLARISGAWREFADAATDRAVPLPANATRLELAAAVDAIAAPLDGAHTREDAHVLARAVDRAVFSPVTPSAADADAVWDRVDDLRRGFGAGRTRRERLRAVISLRSFSRYAGGKAQREGAGS</sequence>
<dbReference type="SMART" id="SM00460">
    <property type="entry name" value="TGc"/>
    <property type="match status" value="1"/>
</dbReference>
<accession>A0A4Y8KMU4</accession>
<dbReference type="PANTHER" id="PTHR42736">
    <property type="entry name" value="PROTEIN-GLUTAMINE GAMMA-GLUTAMYLTRANSFERASE"/>
    <property type="match status" value="1"/>
</dbReference>
<dbReference type="RefSeq" id="WP_134172141.1">
    <property type="nucleotide sequence ID" value="NZ_SODI01000001.1"/>
</dbReference>
<dbReference type="InterPro" id="IPR002931">
    <property type="entry name" value="Transglutaminase-like"/>
</dbReference>
<evidence type="ECO:0000313" key="3">
    <source>
        <dbReference type="Proteomes" id="UP000298218"/>
    </source>
</evidence>
<gene>
    <name evidence="2" type="ORF">E3T53_10940</name>
</gene>
<keyword evidence="3" id="KW-1185">Reference proteome</keyword>
<name>A0A4Y8KMU4_9MICO</name>
<dbReference type="Proteomes" id="UP000298218">
    <property type="component" value="Unassembled WGS sequence"/>
</dbReference>
<dbReference type="Gene3D" id="3.10.620.30">
    <property type="match status" value="1"/>
</dbReference>
<dbReference type="OrthoDB" id="3651060at2"/>
<dbReference type="PANTHER" id="PTHR42736:SF1">
    <property type="entry name" value="PROTEIN-GLUTAMINE GAMMA-GLUTAMYLTRANSFERASE"/>
    <property type="match status" value="1"/>
</dbReference>
<protein>
    <submittedName>
        <fullName evidence="2">Transglutaminase domain-containing protein</fullName>
    </submittedName>
</protein>
<dbReference type="SUPFAM" id="SSF54001">
    <property type="entry name" value="Cysteine proteinases"/>
    <property type="match status" value="1"/>
</dbReference>
<dbReference type="InterPro" id="IPR052901">
    <property type="entry name" value="Bact_TGase-like"/>
</dbReference>
<dbReference type="InterPro" id="IPR038765">
    <property type="entry name" value="Papain-like_cys_pep_sf"/>
</dbReference>
<dbReference type="AlphaFoldDB" id="A0A4Y8KMU4"/>
<dbReference type="Pfam" id="PF01841">
    <property type="entry name" value="Transglut_core"/>
    <property type="match status" value="1"/>
</dbReference>
<evidence type="ECO:0000313" key="2">
    <source>
        <dbReference type="EMBL" id="TFD77810.1"/>
    </source>
</evidence>
<proteinExistence type="predicted"/>
<reference evidence="2 3" key="1">
    <citation type="submission" date="2019-03" db="EMBL/GenBank/DDBJ databases">
        <title>Genomics of glacier-inhabiting Cryobacterium strains.</title>
        <authorList>
            <person name="Liu Q."/>
            <person name="Xin Y.-H."/>
        </authorList>
    </citation>
    <scope>NUCLEOTIDE SEQUENCE [LARGE SCALE GENOMIC DNA]</scope>
    <source>
        <strain evidence="2 3">CGMCC 1.4292</strain>
    </source>
</reference>
<comment type="caution">
    <text evidence="2">The sequence shown here is derived from an EMBL/GenBank/DDBJ whole genome shotgun (WGS) entry which is preliminary data.</text>
</comment>
<organism evidence="2 3">
    <name type="scientific">Cryobacterium psychrophilum</name>
    <dbReference type="NCBI Taxonomy" id="41988"/>
    <lineage>
        <taxon>Bacteria</taxon>
        <taxon>Bacillati</taxon>
        <taxon>Actinomycetota</taxon>
        <taxon>Actinomycetes</taxon>
        <taxon>Micrococcales</taxon>
        <taxon>Microbacteriaceae</taxon>
        <taxon>Cryobacterium</taxon>
    </lineage>
</organism>
<evidence type="ECO:0000259" key="1">
    <source>
        <dbReference type="SMART" id="SM00460"/>
    </source>
</evidence>
<dbReference type="Pfam" id="PF11992">
    <property type="entry name" value="TgpA_N"/>
    <property type="match status" value="1"/>
</dbReference>